<comment type="caution">
    <text evidence="2">The sequence shown here is derived from an EMBL/GenBank/DDBJ whole genome shotgun (WGS) entry which is preliminary data.</text>
</comment>
<reference evidence="2" key="2">
    <citation type="journal article" date="2014" name="ISME J.">
        <title>Microbial stratification in low pH oxic and suboxic macroscopic growths along an acid mine drainage.</title>
        <authorList>
            <person name="Mendez-Garcia C."/>
            <person name="Mesa V."/>
            <person name="Sprenger R.R."/>
            <person name="Richter M."/>
            <person name="Diez M.S."/>
            <person name="Solano J."/>
            <person name="Bargiela R."/>
            <person name="Golyshina O.V."/>
            <person name="Manteca A."/>
            <person name="Ramos J.L."/>
            <person name="Gallego J.R."/>
            <person name="Llorente I."/>
            <person name="Martins Dos Santos V.A."/>
            <person name="Jensen O.N."/>
            <person name="Pelaez A.I."/>
            <person name="Sanchez J."/>
            <person name="Ferrer M."/>
        </authorList>
    </citation>
    <scope>NUCLEOTIDE SEQUENCE</scope>
</reference>
<dbReference type="GO" id="GO:0016866">
    <property type="term" value="F:intramolecular transferase activity"/>
    <property type="evidence" value="ECO:0007669"/>
    <property type="project" value="InterPro"/>
</dbReference>
<evidence type="ECO:0000313" key="2">
    <source>
        <dbReference type="EMBL" id="EQD46737.1"/>
    </source>
</evidence>
<evidence type="ECO:0000259" key="1">
    <source>
        <dbReference type="Pfam" id="PF01642"/>
    </source>
</evidence>
<sequence length="95" mass="10055">MTADHLYDVDNPEVLARSGDVGLTGAVILSIRDFATILDGIDIENTYAHAGGAVVQHGPFANACYWNVAASRGIDLKRLAGTGQSDFNLTYLGCI</sequence>
<organism evidence="2">
    <name type="scientific">mine drainage metagenome</name>
    <dbReference type="NCBI Taxonomy" id="410659"/>
    <lineage>
        <taxon>unclassified sequences</taxon>
        <taxon>metagenomes</taxon>
        <taxon>ecological metagenomes</taxon>
    </lineage>
</organism>
<dbReference type="Gene3D" id="3.20.20.240">
    <property type="entry name" value="Methylmalonyl-CoA mutase"/>
    <property type="match status" value="1"/>
</dbReference>
<dbReference type="InterPro" id="IPR016176">
    <property type="entry name" value="Cbl-dep_enz_cat"/>
</dbReference>
<proteinExistence type="predicted"/>
<dbReference type="InterPro" id="IPR006099">
    <property type="entry name" value="MeMalonylCoA_mutase_a/b_cat"/>
</dbReference>
<name>T0ZQG9_9ZZZZ</name>
<dbReference type="GO" id="GO:0031419">
    <property type="term" value="F:cobalamin binding"/>
    <property type="evidence" value="ECO:0007669"/>
    <property type="project" value="InterPro"/>
</dbReference>
<feature type="non-terminal residue" evidence="2">
    <location>
        <position position="95"/>
    </location>
</feature>
<dbReference type="SUPFAM" id="SSF51703">
    <property type="entry name" value="Cobalamin (vitamin B12)-dependent enzymes"/>
    <property type="match status" value="1"/>
</dbReference>
<accession>T0ZQG9</accession>
<feature type="domain" description="Methylmalonyl-CoA mutase alpha/beta chain catalytic" evidence="1">
    <location>
        <begin position="7"/>
        <end position="87"/>
    </location>
</feature>
<dbReference type="Pfam" id="PF01642">
    <property type="entry name" value="MM_CoA_mutase"/>
    <property type="match status" value="1"/>
</dbReference>
<protein>
    <submittedName>
        <fullName evidence="2">Methylmalonyl-CoA mutase, large subunit</fullName>
    </submittedName>
</protein>
<gene>
    <name evidence="2" type="ORF">B1A_14490</name>
</gene>
<dbReference type="EMBL" id="AUZX01010634">
    <property type="protein sequence ID" value="EQD46737.1"/>
    <property type="molecule type" value="Genomic_DNA"/>
</dbReference>
<reference evidence="2" key="1">
    <citation type="submission" date="2013-08" db="EMBL/GenBank/DDBJ databases">
        <authorList>
            <person name="Mendez C."/>
            <person name="Richter M."/>
            <person name="Ferrer M."/>
            <person name="Sanchez J."/>
        </authorList>
    </citation>
    <scope>NUCLEOTIDE SEQUENCE</scope>
</reference>
<dbReference type="AlphaFoldDB" id="T0ZQG9"/>